<evidence type="ECO:0000256" key="8">
    <source>
        <dbReference type="ARBA" id="ARBA00037560"/>
    </source>
</evidence>
<evidence type="ECO:0000256" key="3">
    <source>
        <dbReference type="ARBA" id="ARBA00022448"/>
    </source>
</evidence>
<reference evidence="13" key="1">
    <citation type="submission" date="2022-10" db="EMBL/GenBank/DDBJ databases">
        <title>Culturing micro-colonial fungi from biological soil crusts in the Mojave desert and describing Neophaeococcomyces mojavensis, and introducing the new genera and species Taxawa tesnikishii.</title>
        <authorList>
            <person name="Kurbessoian T."/>
            <person name="Stajich J.E."/>
        </authorList>
    </citation>
    <scope>NUCLEOTIDE SEQUENCE</scope>
    <source>
        <strain evidence="13">TK_35</strain>
    </source>
</reference>
<dbReference type="SUPFAM" id="SSF103473">
    <property type="entry name" value="MFS general substrate transporter"/>
    <property type="match status" value="1"/>
</dbReference>
<evidence type="ECO:0000256" key="5">
    <source>
        <dbReference type="ARBA" id="ARBA00022911"/>
    </source>
</evidence>
<dbReference type="Proteomes" id="UP001172681">
    <property type="component" value="Unassembled WGS sequence"/>
</dbReference>
<feature type="transmembrane region" description="Helical" evidence="11">
    <location>
        <begin position="195"/>
        <end position="216"/>
    </location>
</feature>
<evidence type="ECO:0000256" key="9">
    <source>
        <dbReference type="ARBA" id="ARBA00043213"/>
    </source>
</evidence>
<dbReference type="PROSITE" id="PS00217">
    <property type="entry name" value="SUGAR_TRANSPORT_2"/>
    <property type="match status" value="1"/>
</dbReference>
<dbReference type="PRINTS" id="PR00171">
    <property type="entry name" value="SUGRTRNSPORT"/>
</dbReference>
<dbReference type="EMBL" id="JAPDRN010000066">
    <property type="protein sequence ID" value="KAJ9630007.1"/>
    <property type="molecule type" value="Genomic_DNA"/>
</dbReference>
<keyword evidence="4 11" id="KW-0812">Transmembrane</keyword>
<protein>
    <recommendedName>
        <fullName evidence="9">Quinate transporter</fullName>
    </recommendedName>
</protein>
<keyword evidence="7 11" id="KW-0472">Membrane</keyword>
<feature type="domain" description="Major facilitator superfamily (MFS) profile" evidence="12">
    <location>
        <begin position="26"/>
        <end position="483"/>
    </location>
</feature>
<evidence type="ECO:0000256" key="2">
    <source>
        <dbReference type="ARBA" id="ARBA00010992"/>
    </source>
</evidence>
<evidence type="ECO:0000256" key="6">
    <source>
        <dbReference type="ARBA" id="ARBA00022989"/>
    </source>
</evidence>
<keyword evidence="14" id="KW-1185">Reference proteome</keyword>
<feature type="transmembrane region" description="Helical" evidence="11">
    <location>
        <begin position="284"/>
        <end position="306"/>
    </location>
</feature>
<evidence type="ECO:0000313" key="14">
    <source>
        <dbReference type="Proteomes" id="UP001172681"/>
    </source>
</evidence>
<evidence type="ECO:0000259" key="12">
    <source>
        <dbReference type="PROSITE" id="PS50850"/>
    </source>
</evidence>
<comment type="function">
    <text evidence="8">Integral membrane transporter that imports quinic acid to be catabolized as a carbon source.</text>
</comment>
<evidence type="ECO:0000256" key="7">
    <source>
        <dbReference type="ARBA" id="ARBA00023136"/>
    </source>
</evidence>
<dbReference type="NCBIfam" id="TIGR00879">
    <property type="entry name" value="SP"/>
    <property type="match status" value="1"/>
</dbReference>
<dbReference type="PROSITE" id="PS50850">
    <property type="entry name" value="MFS"/>
    <property type="match status" value="1"/>
</dbReference>
<evidence type="ECO:0000256" key="1">
    <source>
        <dbReference type="ARBA" id="ARBA00004141"/>
    </source>
</evidence>
<dbReference type="InterPro" id="IPR005829">
    <property type="entry name" value="Sugar_transporter_CS"/>
</dbReference>
<feature type="transmembrane region" description="Helical" evidence="11">
    <location>
        <begin position="326"/>
        <end position="344"/>
    </location>
</feature>
<feature type="transmembrane region" description="Helical" evidence="11">
    <location>
        <begin position="162"/>
        <end position="183"/>
    </location>
</feature>
<dbReference type="GO" id="GO:0016020">
    <property type="term" value="C:membrane"/>
    <property type="evidence" value="ECO:0007669"/>
    <property type="project" value="UniProtKB-SubCell"/>
</dbReference>
<gene>
    <name evidence="13" type="ORF">H2204_008811</name>
</gene>
<feature type="transmembrane region" description="Helical" evidence="11">
    <location>
        <begin position="100"/>
        <end position="117"/>
    </location>
</feature>
<dbReference type="InterPro" id="IPR036259">
    <property type="entry name" value="MFS_trans_sf"/>
</dbReference>
<feature type="transmembrane region" description="Helical" evidence="11">
    <location>
        <begin position="70"/>
        <end position="93"/>
    </location>
</feature>
<evidence type="ECO:0000256" key="10">
    <source>
        <dbReference type="RuleBase" id="RU003346"/>
    </source>
</evidence>
<dbReference type="InterPro" id="IPR005828">
    <property type="entry name" value="MFS_sugar_transport-like"/>
</dbReference>
<comment type="similarity">
    <text evidence="2 10">Belongs to the major facilitator superfamily. Sugar transporter (TC 2.A.1.1) family.</text>
</comment>
<dbReference type="PANTHER" id="PTHR48022:SF34">
    <property type="entry name" value="MAJOR FACILITATOR SUPERFAMILY (MFS) PROFILE DOMAIN-CONTAINING PROTEIN-RELATED"/>
    <property type="match status" value="1"/>
</dbReference>
<evidence type="ECO:0000256" key="11">
    <source>
        <dbReference type="SAM" id="Phobius"/>
    </source>
</evidence>
<feature type="transmembrane region" description="Helical" evidence="11">
    <location>
        <begin position="21"/>
        <end position="50"/>
    </location>
</feature>
<feature type="transmembrane region" description="Helical" evidence="11">
    <location>
        <begin position="397"/>
        <end position="417"/>
    </location>
</feature>
<dbReference type="Pfam" id="PF00083">
    <property type="entry name" value="Sugar_tr"/>
    <property type="match status" value="1"/>
</dbReference>
<dbReference type="GO" id="GO:0005351">
    <property type="term" value="F:carbohydrate:proton symporter activity"/>
    <property type="evidence" value="ECO:0007669"/>
    <property type="project" value="TreeGrafter"/>
</dbReference>
<accession>A0AA38Y0J3</accession>
<feature type="transmembrane region" description="Helical" evidence="11">
    <location>
        <begin position="356"/>
        <end position="377"/>
    </location>
</feature>
<proteinExistence type="inferred from homology"/>
<evidence type="ECO:0000313" key="13">
    <source>
        <dbReference type="EMBL" id="KAJ9630007.1"/>
    </source>
</evidence>
<comment type="caution">
    <text evidence="13">The sequence shown here is derived from an EMBL/GenBank/DDBJ whole genome shotgun (WGS) entry which is preliminary data.</text>
</comment>
<keyword evidence="6 11" id="KW-1133">Transmembrane helix</keyword>
<dbReference type="FunFam" id="1.20.1250.20:FF:000026">
    <property type="entry name" value="MFS quinate transporter QutD"/>
    <property type="match status" value="1"/>
</dbReference>
<keyword evidence="3 10" id="KW-0813">Transport</keyword>
<feature type="transmembrane region" description="Helical" evidence="11">
    <location>
        <begin position="129"/>
        <end position="150"/>
    </location>
</feature>
<name>A0AA38Y0J3_9EURO</name>
<feature type="transmembrane region" description="Helical" evidence="11">
    <location>
        <begin position="458"/>
        <end position="479"/>
    </location>
</feature>
<sequence length="545" mass="59999">MGGNFLRKVEDRPTPPEVYNFKVYFVAAVASAGAATIGYDSAFIGGTMALTSFRDDLGFNDLSKSQVNLISANIVSCYQAGAFFGAFFAYPFAHFLGRRLSLISFSLIFLLGASVMLGTKTGSGLGYLYGGRVVAGLGIGGISNIIPIYLAEISPPAIRGRLVGMWEIGWQCGGLIGFWINYGLTQHVAPSRTQWLTPFAVQLIPGGLLAIGAFFLPETPRWLLAAGKRTQGIRSLCFLRNLPADHPYLLREVQMIDEAVEHLKRTIGVHFTAPFKEVYTSKKIAYRFFLGGALFFWQNGSGINAINYYSPTVFKSIGITGTSTSLLTTGIFGVIKTVMTFVWIMVMIDQFGRRKLLMFGALGGSIALWVVGGYIAVAKPADHPSSTLSSGGIMAMAFFYIYTICYTPSWSGTPWVLNSEMFDQNVRTLAQAFAAANNWFWNFLVARFTPQMFATMGFGIWFFFASLQLLSIPFVYFLIPETKSVPLESMDLLFDKSLSPRKAHKQVMLQLQEAGEQMQLELARCAEDKGEAVQAEQISVKQEVV</sequence>
<organism evidence="13 14">
    <name type="scientific">Knufia peltigerae</name>
    <dbReference type="NCBI Taxonomy" id="1002370"/>
    <lineage>
        <taxon>Eukaryota</taxon>
        <taxon>Fungi</taxon>
        <taxon>Dikarya</taxon>
        <taxon>Ascomycota</taxon>
        <taxon>Pezizomycotina</taxon>
        <taxon>Eurotiomycetes</taxon>
        <taxon>Chaetothyriomycetidae</taxon>
        <taxon>Chaetothyriales</taxon>
        <taxon>Trichomeriaceae</taxon>
        <taxon>Knufia</taxon>
    </lineage>
</organism>
<keyword evidence="5" id="KW-0672">Quinate metabolism</keyword>
<dbReference type="InterPro" id="IPR050360">
    <property type="entry name" value="MFS_Sugar_Transporters"/>
</dbReference>
<dbReference type="PANTHER" id="PTHR48022">
    <property type="entry name" value="PLASTIDIC GLUCOSE TRANSPORTER 4"/>
    <property type="match status" value="1"/>
</dbReference>
<dbReference type="AlphaFoldDB" id="A0AA38Y0J3"/>
<comment type="subcellular location">
    <subcellularLocation>
        <location evidence="1">Membrane</location>
        <topology evidence="1">Multi-pass membrane protein</topology>
    </subcellularLocation>
</comment>
<dbReference type="InterPro" id="IPR003663">
    <property type="entry name" value="Sugar/inositol_transpt"/>
</dbReference>
<dbReference type="Gene3D" id="1.20.1250.20">
    <property type="entry name" value="MFS general substrate transporter like domains"/>
    <property type="match status" value="1"/>
</dbReference>
<evidence type="ECO:0000256" key="4">
    <source>
        <dbReference type="ARBA" id="ARBA00022692"/>
    </source>
</evidence>
<dbReference type="PROSITE" id="PS00216">
    <property type="entry name" value="SUGAR_TRANSPORT_1"/>
    <property type="match status" value="1"/>
</dbReference>
<dbReference type="InterPro" id="IPR020846">
    <property type="entry name" value="MFS_dom"/>
</dbReference>